<dbReference type="Ensembl" id="ENSCLMT00005015106.1">
    <property type="protein sequence ID" value="ENSCLMP00005014157.1"/>
    <property type="gene ID" value="ENSCLMG00005006731.1"/>
</dbReference>
<dbReference type="SMART" id="SM00100">
    <property type="entry name" value="cNMP"/>
    <property type="match status" value="2"/>
</dbReference>
<dbReference type="GO" id="GO:0030552">
    <property type="term" value="F:cAMP binding"/>
    <property type="evidence" value="ECO:0007669"/>
    <property type="project" value="UniProtKB-KW"/>
</dbReference>
<feature type="domain" description="Cyclic nucleotide-binding" evidence="15">
    <location>
        <begin position="141"/>
        <end position="256"/>
    </location>
</feature>
<dbReference type="GO" id="GO:0004862">
    <property type="term" value="F:cAMP-dependent protein kinase inhibitor activity"/>
    <property type="evidence" value="ECO:0007669"/>
    <property type="project" value="TreeGrafter"/>
</dbReference>
<name>A0A8C2X6M7_CYCLU</name>
<feature type="binding site" evidence="13">
    <location>
        <position position="330"/>
    </location>
    <ligand>
        <name>3',5'-cyclic AMP</name>
        <dbReference type="ChEBI" id="CHEBI:58165"/>
        <label>2</label>
    </ligand>
</feature>
<keyword evidence="9" id="KW-0472">Membrane</keyword>
<accession>A0A8C2X6M7</accession>
<dbReference type="InterPro" id="IPR050503">
    <property type="entry name" value="cAMP-dep_PK_reg_su-like"/>
</dbReference>
<keyword evidence="17" id="KW-1185">Reference proteome</keyword>
<dbReference type="InterPro" id="IPR018490">
    <property type="entry name" value="cNMP-bd_dom_sf"/>
</dbReference>
<evidence type="ECO:0000256" key="10">
    <source>
        <dbReference type="ARBA" id="ARBA00023149"/>
    </source>
</evidence>
<evidence type="ECO:0000256" key="14">
    <source>
        <dbReference type="SAM" id="MobiDB-lite"/>
    </source>
</evidence>
<comment type="similarity">
    <text evidence="2">Belongs to the cAMP-dependent kinase regulatory chain family.</text>
</comment>
<dbReference type="PANTHER" id="PTHR11635">
    <property type="entry name" value="CAMP-DEPENDENT PROTEIN KINASE REGULATORY CHAIN"/>
    <property type="match status" value="1"/>
</dbReference>
<dbReference type="InterPro" id="IPR003117">
    <property type="entry name" value="cAMP_dep_PK_reg_su_I/II_a/b"/>
</dbReference>
<dbReference type="AlphaFoldDB" id="A0A8C2X6M7"/>
<evidence type="ECO:0000256" key="8">
    <source>
        <dbReference type="ARBA" id="ARBA00022990"/>
    </source>
</evidence>
<dbReference type="PROSITE" id="PS00889">
    <property type="entry name" value="CNMP_BINDING_2"/>
    <property type="match status" value="2"/>
</dbReference>
<dbReference type="GO" id="GO:0005886">
    <property type="term" value="C:plasma membrane"/>
    <property type="evidence" value="ECO:0007669"/>
    <property type="project" value="UniProtKB-SubCell"/>
</dbReference>
<keyword evidence="7 13" id="KW-0547">Nucleotide-binding</keyword>
<evidence type="ECO:0000256" key="3">
    <source>
        <dbReference type="ARBA" id="ARBA00022475"/>
    </source>
</evidence>
<gene>
    <name evidence="16" type="primary">prkar1aa</name>
</gene>
<dbReference type="PROSITE" id="PS50042">
    <property type="entry name" value="CNMP_BINDING_3"/>
    <property type="match status" value="2"/>
</dbReference>
<keyword evidence="11" id="KW-1015">Disulfide bond</keyword>
<protein>
    <recommendedName>
        <fullName evidence="12">cAMP-dependent protein kinase type I-alpha regulatory subunit</fullName>
    </recommendedName>
</protein>
<dbReference type="InterPro" id="IPR014710">
    <property type="entry name" value="RmlC-like_jellyroll"/>
</dbReference>
<sequence length="385" mass="43539">ILGIQFTKMASNRTSSEEERSLQECEQYVQKHNIQQLLKDCIIQLCTARPDRPMSFLKDYLERLEKEEAQQMALKSSSRSDSCEDEVSPPMNPVVRGRTRRGAISAEVYTEEDAASYVRKVIPKDYKTMAALAKAMERNVLFAHLDDNERSDIFDAMFSVNCIAGETVIQQGDEGDNFYVIDLGEMDVYVNNELVTSIGEGGSFGELALIYGTPRAASVRARSNVKLWGIDRDSYRRILMGSTLRKRKMYEEFLSKVSILESLDKWERLTVADALETVQFQDGQEIVVQGEPGEEFFIILEGTAAVLQRRSEDEEFVEVGRLGPSDYFGEIALLMNRPRAATVVACGPLKCVKLDRPRFERVLGPCSDILKRNIEQYNSFVSLSV</sequence>
<dbReference type="CDD" id="cd00038">
    <property type="entry name" value="CAP_ED"/>
    <property type="match status" value="2"/>
</dbReference>
<dbReference type="FunFam" id="2.60.120.10:FF:000006">
    <property type="entry name" value="cAMP-dependent protein kinase type I-alpha regulatory subunit"/>
    <property type="match status" value="1"/>
</dbReference>
<evidence type="ECO:0000256" key="5">
    <source>
        <dbReference type="ARBA" id="ARBA00022566"/>
    </source>
</evidence>
<keyword evidence="3" id="KW-1003">Cell membrane</keyword>
<dbReference type="PROSITE" id="PS00888">
    <property type="entry name" value="CNMP_BINDING_1"/>
    <property type="match status" value="2"/>
</dbReference>
<feature type="domain" description="Cyclic nucleotide-binding" evidence="15">
    <location>
        <begin position="259"/>
        <end position="380"/>
    </location>
</feature>
<keyword evidence="5 13" id="KW-0116">cAMP-binding</keyword>
<dbReference type="PANTHER" id="PTHR11635:SF129">
    <property type="entry name" value="CAMP-DEPENDENT PROTEIN KINASE TYPE I-ALPHA REGULATORY SUBUNIT"/>
    <property type="match status" value="1"/>
</dbReference>
<dbReference type="GO" id="GO:0034236">
    <property type="term" value="F:protein kinase A catalytic subunit binding"/>
    <property type="evidence" value="ECO:0007669"/>
    <property type="project" value="TreeGrafter"/>
</dbReference>
<keyword evidence="4" id="KW-0597">Phosphoprotein</keyword>
<dbReference type="GeneTree" id="ENSGT00940000155148"/>
<dbReference type="FunFam" id="2.60.120.10:FF:000013">
    <property type="entry name" value="cAMP-dependent protein kinase type I regulatory subunit"/>
    <property type="match status" value="1"/>
</dbReference>
<dbReference type="Gene3D" id="1.20.890.10">
    <property type="entry name" value="cAMP-dependent protein kinase regulatory subunit, dimerization-anchoring domain"/>
    <property type="match status" value="1"/>
</dbReference>
<evidence type="ECO:0000313" key="17">
    <source>
        <dbReference type="Proteomes" id="UP000694565"/>
    </source>
</evidence>
<evidence type="ECO:0000256" key="6">
    <source>
        <dbReference type="ARBA" id="ARBA00022737"/>
    </source>
</evidence>
<feature type="binding site" evidence="13">
    <location>
        <position position="339"/>
    </location>
    <ligand>
        <name>3',5'-cyclic AMP</name>
        <dbReference type="ChEBI" id="CHEBI:58165"/>
        <label>2</label>
    </ligand>
</feature>
<evidence type="ECO:0000256" key="13">
    <source>
        <dbReference type="PIRSR" id="PIRSR000548-1"/>
    </source>
</evidence>
<dbReference type="GO" id="GO:0005829">
    <property type="term" value="C:cytosol"/>
    <property type="evidence" value="ECO:0007669"/>
    <property type="project" value="TreeGrafter"/>
</dbReference>
<proteinExistence type="inferred from homology"/>
<evidence type="ECO:0000256" key="7">
    <source>
        <dbReference type="ARBA" id="ARBA00022741"/>
    </source>
</evidence>
<dbReference type="SUPFAM" id="SSF51206">
    <property type="entry name" value="cAMP-binding domain-like"/>
    <property type="match status" value="2"/>
</dbReference>
<dbReference type="Pfam" id="PF02197">
    <property type="entry name" value="RIIa"/>
    <property type="match status" value="1"/>
</dbReference>
<organism evidence="16 17">
    <name type="scientific">Cyclopterus lumpus</name>
    <name type="common">Lumpsucker</name>
    <dbReference type="NCBI Taxonomy" id="8103"/>
    <lineage>
        <taxon>Eukaryota</taxon>
        <taxon>Metazoa</taxon>
        <taxon>Chordata</taxon>
        <taxon>Craniata</taxon>
        <taxon>Vertebrata</taxon>
        <taxon>Euteleostomi</taxon>
        <taxon>Actinopterygii</taxon>
        <taxon>Neopterygii</taxon>
        <taxon>Teleostei</taxon>
        <taxon>Neoteleostei</taxon>
        <taxon>Acanthomorphata</taxon>
        <taxon>Eupercaria</taxon>
        <taxon>Perciformes</taxon>
        <taxon>Cottioidei</taxon>
        <taxon>Cottales</taxon>
        <taxon>Cyclopteridae</taxon>
        <taxon>Cyclopterus</taxon>
    </lineage>
</organism>
<evidence type="ECO:0000256" key="12">
    <source>
        <dbReference type="ARBA" id="ARBA00039637"/>
    </source>
</evidence>
<dbReference type="GO" id="GO:0005952">
    <property type="term" value="C:cAMP-dependent protein kinase complex"/>
    <property type="evidence" value="ECO:0007669"/>
    <property type="project" value="InterPro"/>
</dbReference>
<feature type="binding site" evidence="13">
    <location>
        <position position="215"/>
    </location>
    <ligand>
        <name>3',5'-cyclic AMP</name>
        <dbReference type="ChEBI" id="CHEBI:58165"/>
        <label>1</label>
    </ligand>
</feature>
<feature type="region of interest" description="Disordered" evidence="14">
    <location>
        <begin position="71"/>
        <end position="96"/>
    </location>
</feature>
<dbReference type="InterPro" id="IPR012198">
    <property type="entry name" value="cAMP_dep_PK_reg_su"/>
</dbReference>
<comment type="subcellular location">
    <subcellularLocation>
        <location evidence="1">Cell membrane</location>
    </subcellularLocation>
</comment>
<evidence type="ECO:0000256" key="9">
    <source>
        <dbReference type="ARBA" id="ARBA00023136"/>
    </source>
</evidence>
<evidence type="ECO:0000256" key="1">
    <source>
        <dbReference type="ARBA" id="ARBA00004236"/>
    </source>
</evidence>
<dbReference type="InterPro" id="IPR018488">
    <property type="entry name" value="cNMP-bd_CS"/>
</dbReference>
<evidence type="ECO:0000259" key="15">
    <source>
        <dbReference type="PROSITE" id="PS50042"/>
    </source>
</evidence>
<keyword evidence="6" id="KW-0677">Repeat</keyword>
<dbReference type="Pfam" id="PF00027">
    <property type="entry name" value="cNMP_binding"/>
    <property type="match status" value="2"/>
</dbReference>
<dbReference type="InterPro" id="IPR000595">
    <property type="entry name" value="cNMP-bd_dom"/>
</dbReference>
<reference evidence="16" key="1">
    <citation type="submission" date="2025-08" db="UniProtKB">
        <authorList>
            <consortium name="Ensembl"/>
        </authorList>
    </citation>
    <scope>IDENTIFICATION</scope>
</reference>
<dbReference type="SUPFAM" id="SSF47391">
    <property type="entry name" value="Dimerization-anchoring domain of cAMP-dependent PK regulatory subunit"/>
    <property type="match status" value="1"/>
</dbReference>
<dbReference type="Gene3D" id="2.60.120.10">
    <property type="entry name" value="Jelly Rolls"/>
    <property type="match status" value="2"/>
</dbReference>
<dbReference type="SMART" id="SM00394">
    <property type="entry name" value="RIIa"/>
    <property type="match status" value="1"/>
</dbReference>
<evidence type="ECO:0000256" key="2">
    <source>
        <dbReference type="ARBA" id="ARBA00005753"/>
    </source>
</evidence>
<evidence type="ECO:0000256" key="4">
    <source>
        <dbReference type="ARBA" id="ARBA00022553"/>
    </source>
</evidence>
<keyword evidence="8" id="KW-0007">Acetylation</keyword>
<keyword evidence="10 13" id="KW-0114">cAMP</keyword>
<evidence type="ECO:0000256" key="11">
    <source>
        <dbReference type="ARBA" id="ARBA00023157"/>
    </source>
</evidence>
<reference evidence="16" key="2">
    <citation type="submission" date="2025-09" db="UniProtKB">
        <authorList>
            <consortium name="Ensembl"/>
        </authorList>
    </citation>
    <scope>IDENTIFICATION</scope>
</reference>
<dbReference type="Proteomes" id="UP000694565">
    <property type="component" value="Unplaced"/>
</dbReference>
<evidence type="ECO:0000313" key="16">
    <source>
        <dbReference type="Ensembl" id="ENSCLMP00005014157.1"/>
    </source>
</evidence>
<dbReference type="CDD" id="cd12101">
    <property type="entry name" value="DD_RIalpha_PKA"/>
    <property type="match status" value="1"/>
</dbReference>
<dbReference type="PIRSF" id="PIRSF000548">
    <property type="entry name" value="PK_regulatory"/>
    <property type="match status" value="1"/>
</dbReference>
<dbReference type="PRINTS" id="PR00103">
    <property type="entry name" value="CAMPKINASE"/>
</dbReference>
<feature type="binding site" evidence="13">
    <location>
        <position position="206"/>
    </location>
    <ligand>
        <name>3',5'-cyclic AMP</name>
        <dbReference type="ChEBI" id="CHEBI:58165"/>
        <label>1</label>
    </ligand>
</feature>